<organism evidence="1">
    <name type="scientific">Arundo donax</name>
    <name type="common">Giant reed</name>
    <name type="synonym">Donax arundinaceus</name>
    <dbReference type="NCBI Taxonomy" id="35708"/>
    <lineage>
        <taxon>Eukaryota</taxon>
        <taxon>Viridiplantae</taxon>
        <taxon>Streptophyta</taxon>
        <taxon>Embryophyta</taxon>
        <taxon>Tracheophyta</taxon>
        <taxon>Spermatophyta</taxon>
        <taxon>Magnoliopsida</taxon>
        <taxon>Liliopsida</taxon>
        <taxon>Poales</taxon>
        <taxon>Poaceae</taxon>
        <taxon>PACMAD clade</taxon>
        <taxon>Arundinoideae</taxon>
        <taxon>Arundineae</taxon>
        <taxon>Arundo</taxon>
    </lineage>
</organism>
<dbReference type="EMBL" id="GBRH01256368">
    <property type="protein sequence ID" value="JAD41527.1"/>
    <property type="molecule type" value="Transcribed_RNA"/>
</dbReference>
<dbReference type="AlphaFoldDB" id="A0A0A9A3A6"/>
<accession>A0A0A9A3A6</accession>
<reference evidence="1" key="2">
    <citation type="journal article" date="2015" name="Data Brief">
        <title>Shoot transcriptome of the giant reed, Arundo donax.</title>
        <authorList>
            <person name="Barrero R.A."/>
            <person name="Guerrero F.D."/>
            <person name="Moolhuijzen P."/>
            <person name="Goolsby J.A."/>
            <person name="Tidwell J."/>
            <person name="Bellgard S.E."/>
            <person name="Bellgard M.I."/>
        </authorList>
    </citation>
    <scope>NUCLEOTIDE SEQUENCE</scope>
    <source>
        <tissue evidence="1">Shoot tissue taken approximately 20 cm above the soil surface</tissue>
    </source>
</reference>
<name>A0A0A9A3A6_ARUDO</name>
<evidence type="ECO:0000313" key="1">
    <source>
        <dbReference type="EMBL" id="JAD41527.1"/>
    </source>
</evidence>
<protein>
    <submittedName>
        <fullName evidence="1">Uncharacterized protein</fullName>
    </submittedName>
</protein>
<proteinExistence type="predicted"/>
<sequence length="20" mass="2174">MNTIYKPPIVIKPTSTSAIV</sequence>
<reference evidence="1" key="1">
    <citation type="submission" date="2014-09" db="EMBL/GenBank/DDBJ databases">
        <authorList>
            <person name="Magalhaes I.L.F."/>
            <person name="Oliveira U."/>
            <person name="Santos F.R."/>
            <person name="Vidigal T.H.D.A."/>
            <person name="Brescovit A.D."/>
            <person name="Santos A.J."/>
        </authorList>
    </citation>
    <scope>NUCLEOTIDE SEQUENCE</scope>
    <source>
        <tissue evidence="1">Shoot tissue taken approximately 20 cm above the soil surface</tissue>
    </source>
</reference>